<dbReference type="Pfam" id="PF25151">
    <property type="entry name" value="TPR_Trm732_C"/>
    <property type="match status" value="1"/>
</dbReference>
<reference evidence="6" key="1">
    <citation type="submission" date="2025-08" db="UniProtKB">
        <authorList>
            <consortium name="RefSeq"/>
        </authorList>
    </citation>
    <scope>IDENTIFICATION</scope>
</reference>
<feature type="domain" description="DUF2428" evidence="3">
    <location>
        <begin position="700"/>
        <end position="952"/>
    </location>
</feature>
<dbReference type="GO" id="GO:0030488">
    <property type="term" value="P:tRNA methylation"/>
    <property type="evidence" value="ECO:0007669"/>
    <property type="project" value="TreeGrafter"/>
</dbReference>
<keyword evidence="5" id="KW-1185">Reference proteome</keyword>
<dbReference type="InterPro" id="IPR056842">
    <property type="entry name" value="THADA-like_TPR_C"/>
</dbReference>
<evidence type="ECO:0000259" key="3">
    <source>
        <dbReference type="Pfam" id="PF10350"/>
    </source>
</evidence>
<dbReference type="Pfam" id="PF10350">
    <property type="entry name" value="DUF2428"/>
    <property type="match status" value="1"/>
</dbReference>
<dbReference type="PANTHER" id="PTHR14387:SF0">
    <property type="entry name" value="DUF2428 DOMAIN-CONTAINING PROTEIN"/>
    <property type="match status" value="1"/>
</dbReference>
<evidence type="ECO:0000313" key="5">
    <source>
        <dbReference type="Proteomes" id="UP000694920"/>
    </source>
</evidence>
<evidence type="ECO:0000313" key="6">
    <source>
        <dbReference type="RefSeq" id="XP_024937005.1"/>
    </source>
</evidence>
<comment type="similarity">
    <text evidence="1">Belongs to the THADA family.</text>
</comment>
<keyword evidence="2" id="KW-0819">tRNA processing</keyword>
<dbReference type="SUPFAM" id="SSF48371">
    <property type="entry name" value="ARM repeat"/>
    <property type="match status" value="2"/>
</dbReference>
<proteinExistence type="inferred from homology"/>
<protein>
    <submittedName>
        <fullName evidence="6">Uncharacterized protein LOC107263882</fullName>
    </submittedName>
</protein>
<organism evidence="5 6">
    <name type="scientific">Cephus cinctus</name>
    <name type="common">Wheat stem sawfly</name>
    <dbReference type="NCBI Taxonomy" id="211228"/>
    <lineage>
        <taxon>Eukaryota</taxon>
        <taxon>Metazoa</taxon>
        <taxon>Ecdysozoa</taxon>
        <taxon>Arthropoda</taxon>
        <taxon>Hexapoda</taxon>
        <taxon>Insecta</taxon>
        <taxon>Pterygota</taxon>
        <taxon>Neoptera</taxon>
        <taxon>Endopterygota</taxon>
        <taxon>Hymenoptera</taxon>
        <taxon>Cephoidea</taxon>
        <taxon>Cephidae</taxon>
        <taxon>Cephus</taxon>
    </lineage>
</organism>
<dbReference type="RefSeq" id="XP_024937005.1">
    <property type="nucleotide sequence ID" value="XM_025081237.1"/>
</dbReference>
<dbReference type="Proteomes" id="UP000694920">
    <property type="component" value="Unplaced"/>
</dbReference>
<name>A0AAJ7RAP6_CEPCN</name>
<sequence>MWNKIIGMEPDQFLHHLEAIGSSDDLQLLRKLIGVALSFNNCTESKDHLKWKGVLAKLLRILTENEEIGKEQILLTTHAFMSLLMMTCTLKELLEYLTFYLRLETDQFHFFDNEYELRNAELFKLLIIYGFLQVNKKNIYTDEALLLCFDIIYDNCIRYTRYSYFAYKVLQNWLHRTMNTDFWINSDSRPERKLEAVIFSNWDNSIKEISKRNATVVFNMYLKIMDMRYKKNFLKTAFESCVHNLSWQNETKYAILAEICYVTTDISYITTKDFILCLFTSLTKSYLRSAGTRVYNVILNKLDEDQWINVFGEPVRIIVDQWESGSKKNHNALQSLCKHWLEPTIEKFRQVLSYLWEFINESNGLIYRSNLERIASKLGIVLPNNFISNNYLDHEEEIVRLNAFAIYCQRISTVSYTDRSEDPFLAVKHFLFMNANANTTFLREGIGNHYRTFIINLIKLHGTLESTRQQIYDVLQWIHQFLLDCFEIGSCYQRKILGLNLYKTILFYINRSCANDGFLNDPRHKESLKYGLVLGDRLKIDGKWKFTDKQSLVLLLNLLLDPANDVRDLSAAILLEHFDKDSLTYIEKEILLDTAISKCNSSKFFEIESGAVIFKILTNWLPLETNNRTKMLHERTNDILNSHINYVDYLLKTAENQLAKIKRDILKAVVQGSPFYGVLIAILSIGFRRSPETLLITEQLAEKLLCLLEEAVNFFLSVLSSKSKDSEYSSSFAEMGLAIDETVKTSDVADTFDEIALSPAHQLVVSCIWMSLKVSCELASEIGVLMYSEDIVQRSVNVVASVLMRCRHKGAIEGAGLAIAQLTRILCKEDKYNKIPETYLRNLIKNGNKTNPNLTRRGAGLSIMFHKIVASDNRKDRPLLHFAIGLLLDSLKNSPQISTTDNAEGLHDSPCARNLHFLCSLVGDKELHAQLVPYLEEISLICFTYLESQTWTIRNASLQLFGVIVPRIVGQCVGGKQLDFGNGYSVNHFVTHYPSLALHILKHLQSFPTIHKLQLTSDSHSSLVHILTVLSKMSTGGCNFIDYSSKDYLRQAKYSVHVLFANPVGHVRILASKAYAALTAFPQIAQELISLKTDVLKVKGINLIHGHLCAMRYLKEKLANEMENANPYYQLSIIEKQELSEGSDDKFFRVMEVLNFWKSLSSDKSAARPCYVVEKMFLELSDVSELSLNDLILFDDTKDNKVSILSAERTRPGFFAFVQLTMQYYTNYVNRTGDIQVEVINRILHSHCLDQSISFLNHLQFHTPIIETILDYMLKATETSATGLSDTMINFFIQSLRHLSSSAITKLKENEKIRLLILKLKGKHTNSKLEQLRRVLTIIFSREDDAMNEIISFIFNASSDADEKIRQLATEYIEFLMRDFATLQNHDKLKILTSCLLLLKDEVSEIKVATINNLEILNNNFSTEKRSHRIAEVLYHEILTEIISNRANFANFSRSDIYNFIQICTDTVKCSETISHLESPFDHENDASQREETKLLNTLFYCMRYTIDNDSKSLDFTKILSSQYELQKEAGLDLTDLQKALNTKYMDYLMAKKNVVSRITLEHLIRDR</sequence>
<dbReference type="GO" id="GO:0005829">
    <property type="term" value="C:cytosol"/>
    <property type="evidence" value="ECO:0007669"/>
    <property type="project" value="TreeGrafter"/>
</dbReference>
<gene>
    <name evidence="6" type="primary">LOC107263882</name>
</gene>
<evidence type="ECO:0000256" key="1">
    <source>
        <dbReference type="ARBA" id="ARBA00010409"/>
    </source>
</evidence>
<dbReference type="InterPro" id="IPR051954">
    <property type="entry name" value="tRNA_methyltransferase_THADA"/>
</dbReference>
<dbReference type="InterPro" id="IPR019442">
    <property type="entry name" value="THADA/TRM732_DUF2428"/>
</dbReference>
<evidence type="ECO:0000259" key="4">
    <source>
        <dbReference type="Pfam" id="PF25151"/>
    </source>
</evidence>
<evidence type="ECO:0000256" key="2">
    <source>
        <dbReference type="ARBA" id="ARBA00022694"/>
    </source>
</evidence>
<dbReference type="InterPro" id="IPR016024">
    <property type="entry name" value="ARM-type_fold"/>
</dbReference>
<dbReference type="PANTHER" id="PTHR14387">
    <property type="entry name" value="THADA/DEATH RECEPTOR INTERACTING PROTEIN"/>
    <property type="match status" value="1"/>
</dbReference>
<feature type="domain" description="tRNA (32-2'-O)-methyltransferase regulator THADA-like C-terminal TPR repeats region" evidence="4">
    <location>
        <begin position="954"/>
        <end position="1114"/>
    </location>
</feature>
<dbReference type="KEGG" id="ccin:107263882"/>
<dbReference type="GeneID" id="107263882"/>
<accession>A0AAJ7RAP6</accession>